<dbReference type="Proteomes" id="UP001530377">
    <property type="component" value="Unassembled WGS sequence"/>
</dbReference>
<feature type="region of interest" description="Disordered" evidence="1">
    <location>
        <begin position="273"/>
        <end position="301"/>
    </location>
</feature>
<organism evidence="2 3">
    <name type="scientific">Cyclostephanos tholiformis</name>
    <dbReference type="NCBI Taxonomy" id="382380"/>
    <lineage>
        <taxon>Eukaryota</taxon>
        <taxon>Sar</taxon>
        <taxon>Stramenopiles</taxon>
        <taxon>Ochrophyta</taxon>
        <taxon>Bacillariophyta</taxon>
        <taxon>Coscinodiscophyceae</taxon>
        <taxon>Thalassiosirophycidae</taxon>
        <taxon>Stephanodiscales</taxon>
        <taxon>Stephanodiscaceae</taxon>
        <taxon>Cyclostephanos</taxon>
    </lineage>
</organism>
<accession>A0ABD3RXU3</accession>
<evidence type="ECO:0000256" key="1">
    <source>
        <dbReference type="SAM" id="MobiDB-lite"/>
    </source>
</evidence>
<feature type="region of interest" description="Disordered" evidence="1">
    <location>
        <begin position="870"/>
        <end position="889"/>
    </location>
</feature>
<feature type="region of interest" description="Disordered" evidence="1">
    <location>
        <begin position="631"/>
        <end position="813"/>
    </location>
</feature>
<feature type="region of interest" description="Disordered" evidence="1">
    <location>
        <begin position="552"/>
        <end position="609"/>
    </location>
</feature>
<proteinExistence type="predicted"/>
<dbReference type="AlphaFoldDB" id="A0ABD3RXU3"/>
<comment type="caution">
    <text evidence="2">The sequence shown here is derived from an EMBL/GenBank/DDBJ whole genome shotgun (WGS) entry which is preliminary data.</text>
</comment>
<name>A0ABD3RXU3_9STRA</name>
<feature type="compositionally biased region" description="Polar residues" evidence="1">
    <location>
        <begin position="656"/>
        <end position="682"/>
    </location>
</feature>
<reference evidence="2 3" key="1">
    <citation type="submission" date="2024-10" db="EMBL/GenBank/DDBJ databases">
        <title>Updated reference genomes for cyclostephanoid diatoms.</title>
        <authorList>
            <person name="Roberts W.R."/>
            <person name="Alverson A.J."/>
        </authorList>
    </citation>
    <scope>NUCLEOTIDE SEQUENCE [LARGE SCALE GENOMIC DNA]</scope>
    <source>
        <strain evidence="2 3">AJA228-03</strain>
    </source>
</reference>
<feature type="non-terminal residue" evidence="2">
    <location>
        <position position="1"/>
    </location>
</feature>
<keyword evidence="3" id="KW-1185">Reference proteome</keyword>
<feature type="compositionally biased region" description="Low complexity" evidence="1">
    <location>
        <begin position="578"/>
        <end position="590"/>
    </location>
</feature>
<feature type="compositionally biased region" description="Polar residues" evidence="1">
    <location>
        <begin position="553"/>
        <end position="565"/>
    </location>
</feature>
<protein>
    <submittedName>
        <fullName evidence="2">Uncharacterized protein</fullName>
    </submittedName>
</protein>
<feature type="compositionally biased region" description="Gly residues" evidence="1">
    <location>
        <begin position="76"/>
        <end position="87"/>
    </location>
</feature>
<feature type="compositionally biased region" description="Low complexity" evidence="1">
    <location>
        <begin position="44"/>
        <end position="59"/>
    </location>
</feature>
<sequence>VGRRLPRRNQGRTMNRRLPTTKDTRGAGGGRRSKSWDDSDSDDGLPLGASREARTTTTTRFEYDNRASIDLELRGGQDGTSFGGTGTISGPSIREIENGGKGKWKGGGGEEEERTVPYNAPGYDRGGTAIRMDIPEDITSIDQLRWYRMVLVNTRKKKTIEVLQPCRVLSPGEAAKCRRNNLISNDTRVGGGTVIQYLKHPDIERGLYKCVDDSSLIPFGYASRDGLSATFNDDYLRRYTQQEGKTVPPLNLERTRIFLKRAFDHAIETERKMKEQSEKDLREYYDGSSDDGANNIGRSGERLTKSKRVQFEVLDGDDDAGNYDDGDNHDDMDDLDIPYTQAITFDPDDFGTVEGPSNEPIRPGDVIEYYCPIFVSGDARGLRHATVLSVDPNDSMPLVLSNGEGLPRSTKVKRIKVMSGNELVDHPGIFRAMDRFKLTKRGSATAADAITMEASRFGAIMKKKINRLREKAEADGFAPMDMLVNIRGVTTNPNSPNRTKALSDSTLRGKKRESLLSSFADDISDSEAPKITLKRATIMTRIDRLSDAISRTGKFSGNEENNQTDIGDEKKSRAWNHSSSASSGLSLATSDEGSYESPHINLGKNHKKMTQCENSTLPKRKLKANSWSDANTYDLSLSSDDDETEKRNTRQKRMGKSNNATTKGGACSSNSPVKTSPTTSFASLKRLSKRSSAHDYRYTEPSSQSSSHSNNDKDEKGSTSKALRRKELILSSTPPSSTSSLSTNTSSIRKLAKAETKTKTESTRLKKHLSSSDAVKIPSGNTSNPTSKKRPLPSSDSSSFDDGDDVVMSKPHQIRDENELIRRIQSVNGQMRDSLESIDRPRKLKERMESAGECQIGNLDFINTGWTRGKAGWEKSSNDGSGFRFGRYK</sequence>
<feature type="compositionally biased region" description="Basic and acidic residues" evidence="1">
    <location>
        <begin position="273"/>
        <end position="285"/>
    </location>
</feature>
<feature type="region of interest" description="Disordered" evidence="1">
    <location>
        <begin position="1"/>
        <end position="59"/>
    </location>
</feature>
<gene>
    <name evidence="2" type="ORF">ACHAXA_002948</name>
</gene>
<feature type="region of interest" description="Disordered" evidence="1">
    <location>
        <begin position="488"/>
        <end position="508"/>
    </location>
</feature>
<feature type="region of interest" description="Disordered" evidence="1">
    <location>
        <begin position="72"/>
        <end position="121"/>
    </location>
</feature>
<feature type="compositionally biased region" description="Basic residues" evidence="1">
    <location>
        <begin position="1"/>
        <end position="10"/>
    </location>
</feature>
<evidence type="ECO:0000313" key="3">
    <source>
        <dbReference type="Proteomes" id="UP001530377"/>
    </source>
</evidence>
<dbReference type="EMBL" id="JALLPB020000121">
    <property type="protein sequence ID" value="KAL3817036.1"/>
    <property type="molecule type" value="Genomic_DNA"/>
</dbReference>
<feature type="compositionally biased region" description="Polar residues" evidence="1">
    <location>
        <begin position="488"/>
        <end position="506"/>
    </location>
</feature>
<evidence type="ECO:0000313" key="2">
    <source>
        <dbReference type="EMBL" id="KAL3817036.1"/>
    </source>
</evidence>
<feature type="compositionally biased region" description="Low complexity" evidence="1">
    <location>
        <begin position="730"/>
        <end position="747"/>
    </location>
</feature>
<feature type="compositionally biased region" description="Basic and acidic residues" evidence="1">
    <location>
        <begin position="752"/>
        <end position="764"/>
    </location>
</feature>